<feature type="region of interest" description="Disordered" evidence="1">
    <location>
        <begin position="1"/>
        <end position="25"/>
    </location>
</feature>
<dbReference type="Proteomes" id="UP000032336">
    <property type="component" value="Unassembled WGS sequence"/>
</dbReference>
<comment type="caution">
    <text evidence="4">The sequence shown here is derived from an EMBL/GenBank/DDBJ whole genome shotgun (WGS) entry which is preliminary data.</text>
</comment>
<evidence type="ECO:0000256" key="1">
    <source>
        <dbReference type="SAM" id="MobiDB-lite"/>
    </source>
</evidence>
<feature type="domain" description="AMP-dependent synthetase/ligase" evidence="2">
    <location>
        <begin position="60"/>
        <end position="434"/>
    </location>
</feature>
<dbReference type="InterPro" id="IPR042099">
    <property type="entry name" value="ANL_N_sf"/>
</dbReference>
<dbReference type="STRING" id="1121877.FEAC_28150"/>
<dbReference type="PANTHER" id="PTHR43767:SF1">
    <property type="entry name" value="NONRIBOSOMAL PEPTIDE SYNTHASE PES1 (EUROFUNG)-RELATED"/>
    <property type="match status" value="1"/>
</dbReference>
<dbReference type="Pfam" id="PF13193">
    <property type="entry name" value="AMP-binding_C"/>
    <property type="match status" value="1"/>
</dbReference>
<dbReference type="GO" id="GO:0016878">
    <property type="term" value="F:acid-thiol ligase activity"/>
    <property type="evidence" value="ECO:0007669"/>
    <property type="project" value="UniProtKB-ARBA"/>
</dbReference>
<proteinExistence type="predicted"/>
<keyword evidence="5" id="KW-1185">Reference proteome</keyword>
<dbReference type="SUPFAM" id="SSF56801">
    <property type="entry name" value="Acetyl-CoA synthetase-like"/>
    <property type="match status" value="1"/>
</dbReference>
<organism evidence="4 5">
    <name type="scientific">Ferrimicrobium acidiphilum DSM 19497</name>
    <dbReference type="NCBI Taxonomy" id="1121877"/>
    <lineage>
        <taxon>Bacteria</taxon>
        <taxon>Bacillati</taxon>
        <taxon>Actinomycetota</taxon>
        <taxon>Acidimicrobiia</taxon>
        <taxon>Acidimicrobiales</taxon>
        <taxon>Acidimicrobiaceae</taxon>
        <taxon>Ferrimicrobium</taxon>
    </lineage>
</organism>
<dbReference type="OrthoDB" id="9803968at2"/>
<dbReference type="EMBL" id="JXUW01000041">
    <property type="protein sequence ID" value="KJE75439.1"/>
    <property type="molecule type" value="Genomic_DNA"/>
</dbReference>
<dbReference type="InterPro" id="IPR020845">
    <property type="entry name" value="AMP-binding_CS"/>
</dbReference>
<name>A0A0D8FR44_9ACTN</name>
<dbReference type="InterPro" id="IPR000873">
    <property type="entry name" value="AMP-dep_synth/lig_dom"/>
</dbReference>
<dbReference type="InterPro" id="IPR025110">
    <property type="entry name" value="AMP-bd_C"/>
</dbReference>
<dbReference type="PATRIC" id="fig|1121877.4.peg.3170"/>
<dbReference type="InterPro" id="IPR045851">
    <property type="entry name" value="AMP-bd_C_sf"/>
</dbReference>
<dbReference type="PROSITE" id="PS00455">
    <property type="entry name" value="AMP_BINDING"/>
    <property type="match status" value="1"/>
</dbReference>
<dbReference type="EC" id="6.2.1.-" evidence="4"/>
<accession>A0A0D8FR44</accession>
<dbReference type="Pfam" id="PF00501">
    <property type="entry name" value="AMP-binding"/>
    <property type="match status" value="1"/>
</dbReference>
<dbReference type="eggNOG" id="COG0318">
    <property type="taxonomic scope" value="Bacteria"/>
</dbReference>
<feature type="domain" description="AMP-binding enzyme C-terminal" evidence="3">
    <location>
        <begin position="487"/>
        <end position="562"/>
    </location>
</feature>
<evidence type="ECO:0000259" key="2">
    <source>
        <dbReference type="Pfam" id="PF00501"/>
    </source>
</evidence>
<dbReference type="GeneID" id="78373783"/>
<dbReference type="AlphaFoldDB" id="A0A0D8FR44"/>
<evidence type="ECO:0000313" key="5">
    <source>
        <dbReference type="Proteomes" id="UP000032336"/>
    </source>
</evidence>
<reference evidence="4 5" key="1">
    <citation type="submission" date="2015-01" db="EMBL/GenBank/DDBJ databases">
        <title>Draft genome of the acidophilic iron oxidizer Ferrimicrobium acidiphilum strain T23.</title>
        <authorList>
            <person name="Poehlein A."/>
            <person name="Eisen S."/>
            <person name="Schloemann M."/>
            <person name="Johnson B.D."/>
            <person name="Daniel R."/>
            <person name="Muehling M."/>
        </authorList>
    </citation>
    <scope>NUCLEOTIDE SEQUENCE [LARGE SCALE GENOMIC DNA]</scope>
    <source>
        <strain evidence="4 5">T23</strain>
    </source>
</reference>
<dbReference type="Gene3D" id="3.30.300.30">
    <property type="match status" value="1"/>
</dbReference>
<dbReference type="PANTHER" id="PTHR43767">
    <property type="entry name" value="LONG-CHAIN-FATTY-ACID--COA LIGASE"/>
    <property type="match status" value="1"/>
</dbReference>
<dbReference type="InterPro" id="IPR050237">
    <property type="entry name" value="ATP-dep_AMP-bd_enzyme"/>
</dbReference>
<dbReference type="Gene3D" id="3.40.50.12780">
    <property type="entry name" value="N-terminal domain of ligase-like"/>
    <property type="match status" value="1"/>
</dbReference>
<dbReference type="RefSeq" id="WP_052566465.1">
    <property type="nucleotide sequence ID" value="NZ_JQKF01000060.1"/>
</dbReference>
<protein>
    <submittedName>
        <fullName evidence="4">Short-chain-fatty-acid--CoA ligase</fullName>
        <ecNumber evidence="4">6.2.1.-</ecNumber>
    </submittedName>
</protein>
<keyword evidence="4" id="KW-0436">Ligase</keyword>
<sequence>MAASRSRRGSALGESRPSVPPLGDQARRTYDKFEISISEARRLDFYRRGWWRSRTAWEDFAETARRLPDKVAVVTYISESGQSHILHYGEMSRLVERVAGAFVGRGVEPCDVVTVQLPNWWQFAVVAMATFRIGAVLNPIIPVHRARDVRFITGLVDSKICVVPEVFRGFNHVEMIREVAPGVPIISIGGGNSSDVISFEREILGQDWELDQKVHLDQCAPDPDQVAEILFTSGTTGEPKGVGHTHNTEFARSRAIWEILGLGEDDVVFMPSTVGHSTGLIYGCMTPLMLGMKAVYQDVWDPDIALEVIERERATWSFVTTTFIVDLIRSQRRRPRDLSSLRYLVCGGAAIPPTVVVEAWEILSARVMAVWGMTENGAVTCTHPNEPRLAAAESDGLAAPWMELRVDNPVTTAEATSDGVGELKVRGASQMLGYVCRPELSAAAFDDEGWFATGDLVRIEADGHLRVVGRSKDLILRGGENIPVADIEAVLFSHPLLQDVAVVAVPDSRLGEKACVVVVPEDGATVTLETVSGFLERAGVAKVYWPEYLKVVREMPYNALGKIQKYKLREWVVESQRSGQLEAHGPERNPGR</sequence>
<gene>
    <name evidence="4" type="primary">fadK2</name>
    <name evidence="4" type="ORF">FEAC_28150</name>
</gene>
<evidence type="ECO:0000259" key="3">
    <source>
        <dbReference type="Pfam" id="PF13193"/>
    </source>
</evidence>
<evidence type="ECO:0000313" key="4">
    <source>
        <dbReference type="EMBL" id="KJE75439.1"/>
    </source>
</evidence>